<dbReference type="PROSITE" id="PS50005">
    <property type="entry name" value="TPR"/>
    <property type="match status" value="5"/>
</dbReference>
<dbReference type="SMART" id="SM00271">
    <property type="entry name" value="DnaJ"/>
    <property type="match status" value="1"/>
</dbReference>
<dbReference type="OrthoDB" id="765884at2759"/>
<dbReference type="SMART" id="SM00028">
    <property type="entry name" value="TPR"/>
    <property type="match status" value="7"/>
</dbReference>
<dbReference type="InterPro" id="IPR011990">
    <property type="entry name" value="TPR-like_helical_dom_sf"/>
</dbReference>
<dbReference type="Pfam" id="PF13181">
    <property type="entry name" value="TPR_8"/>
    <property type="match status" value="1"/>
</dbReference>
<feature type="repeat" description="TPR" evidence="3">
    <location>
        <begin position="217"/>
        <end position="250"/>
    </location>
</feature>
<comment type="caution">
    <text evidence="6">The sequence shown here is derived from an EMBL/GenBank/DDBJ whole genome shotgun (WGS) entry which is preliminary data.</text>
</comment>
<gene>
    <name evidence="6" type="ORF">HCN44_007632</name>
</gene>
<accession>A0A834XJ66</accession>
<dbReference type="Pfam" id="PF13432">
    <property type="entry name" value="TPR_16"/>
    <property type="match status" value="1"/>
</dbReference>
<dbReference type="EMBL" id="JACMRX010000006">
    <property type="protein sequence ID" value="KAF7988138.1"/>
    <property type="molecule type" value="Genomic_DNA"/>
</dbReference>
<dbReference type="Pfam" id="PF00226">
    <property type="entry name" value="DnaJ"/>
    <property type="match status" value="1"/>
</dbReference>
<evidence type="ECO:0000256" key="1">
    <source>
        <dbReference type="ARBA" id="ARBA00022737"/>
    </source>
</evidence>
<dbReference type="PRINTS" id="PR00625">
    <property type="entry name" value="JDOMAIN"/>
</dbReference>
<sequence>MAEDPSAPEVMILDDEDEIIIDDAFENEEKEVLAEAEIEAAKKLYQEKQYKQALLAYTKAIEYCPNVAKYYGNRAACYMMLDQYRDALIDAKKCIEVDPTFIKGYTRVIRCCLKLGEIIEAETIMNKLNQLDPVQAKLAEVEQNEIIHVQRYLREADAAYAKRDYRKVVYCMDRCCDVSKYCYRFKLTKAECLTHLERYQEAQEIANDILHVDRSNIDATYVRGVCLYHQDNVDRAFMHFQEVLRLAPDHTKALEIYKRAKLLKQKKEDGNALFKSGRYQEAYNLYTQALLIDPKNKMANIKLHYNRALTASKLGRLNESVTECTEALKLDENYLKALLKRANCYMELKDYEEAVRDYEKVYKINQTRDHRRLLNEAKEALKRSKKKDYYKILGIDRGSSIDDIKKAYRKRALVHHPDRHSSASDSEKKEQEKKFKEIGEAYSILSDPKKKARYDRGDDMDEYDHGFDLSRFTSESGFETFFTKPETNGAFKFRFGGTHEGFSF</sequence>
<evidence type="ECO:0000256" key="4">
    <source>
        <dbReference type="SAM" id="MobiDB-lite"/>
    </source>
</evidence>
<feature type="repeat" description="TPR" evidence="3">
    <location>
        <begin position="34"/>
        <end position="67"/>
    </location>
</feature>
<dbReference type="Pfam" id="PF07719">
    <property type="entry name" value="TPR_2"/>
    <property type="match status" value="1"/>
</dbReference>
<evidence type="ECO:0000256" key="2">
    <source>
        <dbReference type="ARBA" id="ARBA00022803"/>
    </source>
</evidence>
<feature type="repeat" description="TPR" evidence="3">
    <location>
        <begin position="68"/>
        <end position="101"/>
    </location>
</feature>
<dbReference type="InterPro" id="IPR036869">
    <property type="entry name" value="J_dom_sf"/>
</dbReference>
<dbReference type="InterPro" id="IPR018253">
    <property type="entry name" value="DnaJ_domain_CS"/>
</dbReference>
<dbReference type="SUPFAM" id="SSF48452">
    <property type="entry name" value="TPR-like"/>
    <property type="match status" value="2"/>
</dbReference>
<feature type="compositionally biased region" description="Basic and acidic residues" evidence="4">
    <location>
        <begin position="415"/>
        <end position="432"/>
    </location>
</feature>
<dbReference type="InterPro" id="IPR019734">
    <property type="entry name" value="TPR_rpt"/>
</dbReference>
<dbReference type="InterPro" id="IPR001623">
    <property type="entry name" value="DnaJ_domain"/>
</dbReference>
<dbReference type="PROSITE" id="PS50076">
    <property type="entry name" value="DNAJ_2"/>
    <property type="match status" value="1"/>
</dbReference>
<evidence type="ECO:0000313" key="7">
    <source>
        <dbReference type="Proteomes" id="UP000639338"/>
    </source>
</evidence>
<feature type="repeat" description="TPR" evidence="3">
    <location>
        <begin position="335"/>
        <end position="368"/>
    </location>
</feature>
<evidence type="ECO:0000259" key="5">
    <source>
        <dbReference type="PROSITE" id="PS50076"/>
    </source>
</evidence>
<feature type="repeat" description="TPR" evidence="3">
    <location>
        <begin position="263"/>
        <end position="296"/>
    </location>
</feature>
<dbReference type="SUPFAM" id="SSF46565">
    <property type="entry name" value="Chaperone J-domain"/>
    <property type="match status" value="1"/>
</dbReference>
<dbReference type="AlphaFoldDB" id="A0A834XJ66"/>
<dbReference type="PROSITE" id="PS00636">
    <property type="entry name" value="DNAJ_1"/>
    <property type="match status" value="1"/>
</dbReference>
<dbReference type="PANTHER" id="PTHR45188:SF2">
    <property type="entry name" value="DNAJ HOMOLOG SUBFAMILY C MEMBER 7"/>
    <property type="match status" value="1"/>
</dbReference>
<reference evidence="6 7" key="1">
    <citation type="submission" date="2020-08" db="EMBL/GenBank/DDBJ databases">
        <title>Aphidius gifuensis genome sequencing and assembly.</title>
        <authorList>
            <person name="Du Z."/>
        </authorList>
    </citation>
    <scope>NUCLEOTIDE SEQUENCE [LARGE SCALE GENOMIC DNA]</scope>
    <source>
        <strain evidence="6">YNYX2018</strain>
        <tissue evidence="6">Adults</tissue>
    </source>
</reference>
<feature type="region of interest" description="Disordered" evidence="4">
    <location>
        <begin position="412"/>
        <end position="432"/>
    </location>
</feature>
<dbReference type="Gene3D" id="1.10.287.110">
    <property type="entry name" value="DnaJ domain"/>
    <property type="match status" value="1"/>
</dbReference>
<dbReference type="Proteomes" id="UP000639338">
    <property type="component" value="Unassembled WGS sequence"/>
</dbReference>
<dbReference type="Pfam" id="PF13431">
    <property type="entry name" value="TPR_17"/>
    <property type="match status" value="1"/>
</dbReference>
<keyword evidence="1" id="KW-0677">Repeat</keyword>
<evidence type="ECO:0000313" key="6">
    <source>
        <dbReference type="EMBL" id="KAF7988138.1"/>
    </source>
</evidence>
<keyword evidence="7" id="KW-1185">Reference proteome</keyword>
<proteinExistence type="predicted"/>
<dbReference type="CDD" id="cd06257">
    <property type="entry name" value="DnaJ"/>
    <property type="match status" value="1"/>
</dbReference>
<name>A0A834XJ66_APHGI</name>
<protein>
    <recommendedName>
        <fullName evidence="5">J domain-containing protein</fullName>
    </recommendedName>
</protein>
<dbReference type="InterPro" id="IPR013105">
    <property type="entry name" value="TPR_2"/>
</dbReference>
<dbReference type="PANTHER" id="PTHR45188">
    <property type="entry name" value="DNAJ PROTEIN P58IPK HOMOLOG"/>
    <property type="match status" value="1"/>
</dbReference>
<dbReference type="Gene3D" id="1.25.40.10">
    <property type="entry name" value="Tetratricopeptide repeat domain"/>
    <property type="match status" value="1"/>
</dbReference>
<organism evidence="6 7">
    <name type="scientific">Aphidius gifuensis</name>
    <name type="common">Parasitoid wasp</name>
    <dbReference type="NCBI Taxonomy" id="684658"/>
    <lineage>
        <taxon>Eukaryota</taxon>
        <taxon>Metazoa</taxon>
        <taxon>Ecdysozoa</taxon>
        <taxon>Arthropoda</taxon>
        <taxon>Hexapoda</taxon>
        <taxon>Insecta</taxon>
        <taxon>Pterygota</taxon>
        <taxon>Neoptera</taxon>
        <taxon>Endopterygota</taxon>
        <taxon>Hymenoptera</taxon>
        <taxon>Apocrita</taxon>
        <taxon>Ichneumonoidea</taxon>
        <taxon>Braconidae</taxon>
        <taxon>Aphidiinae</taxon>
        <taxon>Aphidius</taxon>
    </lineage>
</organism>
<evidence type="ECO:0000256" key="3">
    <source>
        <dbReference type="PROSITE-ProRule" id="PRU00339"/>
    </source>
</evidence>
<dbReference type="Pfam" id="PF00515">
    <property type="entry name" value="TPR_1"/>
    <property type="match status" value="1"/>
</dbReference>
<keyword evidence="2 3" id="KW-0802">TPR repeat</keyword>
<feature type="domain" description="J" evidence="5">
    <location>
        <begin position="388"/>
        <end position="458"/>
    </location>
</feature>